<dbReference type="EMBL" id="BARU01001424">
    <property type="protein sequence ID" value="GAH31074.1"/>
    <property type="molecule type" value="Genomic_DNA"/>
</dbReference>
<sequence>KVRYIGTMIGGGFGGKEDITVESFIALLTLKTKRPVRLVYTREESLMAHSKKHAFIEKYKIGAKKNGKIVALEAHYIGNAGAYTYLTPWVGLYATVSAAGPYKIPNVKIKTQMVLTNNVFASAFRGFGANQANIGYESIIDELARKLNMDPLEIRRINCMHTGDALSTTEQVIKTYVALPEAAEKAWSGLGEPTVSKDKNIKIGRGIAMGQMSYGRMTFLRDSSRCYVKLETDGSLIVRSGIPDLGGGQASLLSQIAANELGVPMEKVKVYNTDSMLTPLAGTTTATRQTYMSGNAALKAAREVKNRILNKAAEVLNVNPDKLDIVSEKVVVKYDESEYLPLTEAIQACNAAGIELYSEAQFNAPFTGIPDLSNIKGMTFPDFAFGAQAAEVAVDIETGEVKVLKIVSCYDVGKALNPACVEGQMEGGSIQGIGYALSEDYALQKGIPQTPSLAEYLIPTAVDSPEVKTIMIESGGGLGPYG</sequence>
<comment type="caution">
    <text evidence="3">The sequence shown here is derived from an EMBL/GenBank/DDBJ whole genome shotgun (WGS) entry which is preliminary data.</text>
</comment>
<evidence type="ECO:0000259" key="2">
    <source>
        <dbReference type="Pfam" id="PF20256"/>
    </source>
</evidence>
<protein>
    <submittedName>
        <fullName evidence="3">Uncharacterized protein</fullName>
    </submittedName>
</protein>
<name>X1FNY7_9ZZZZ</name>
<dbReference type="PANTHER" id="PTHR11908:SF157">
    <property type="entry name" value="XANTHINE DEHYDROGENASE SUBUNIT D-RELATED"/>
    <property type="match status" value="1"/>
</dbReference>
<dbReference type="Pfam" id="PF20256">
    <property type="entry name" value="MoCoBD_2"/>
    <property type="match status" value="1"/>
</dbReference>
<feature type="domain" description="Aldehyde oxidase/xanthine dehydrogenase second molybdopterin binding" evidence="2">
    <location>
        <begin position="197"/>
        <end position="465"/>
    </location>
</feature>
<proteinExistence type="predicted"/>
<dbReference type="Gene3D" id="3.30.365.10">
    <property type="entry name" value="Aldehyde oxidase/xanthine dehydrogenase, molybdopterin binding domain"/>
    <property type="match status" value="4"/>
</dbReference>
<dbReference type="AlphaFoldDB" id="X1FNY7"/>
<feature type="non-terminal residue" evidence="3">
    <location>
        <position position="1"/>
    </location>
</feature>
<dbReference type="SUPFAM" id="SSF56003">
    <property type="entry name" value="Molybdenum cofactor-binding domain"/>
    <property type="match status" value="1"/>
</dbReference>
<accession>X1FNY7</accession>
<dbReference type="PANTHER" id="PTHR11908">
    <property type="entry name" value="XANTHINE DEHYDROGENASE"/>
    <property type="match status" value="1"/>
</dbReference>
<feature type="domain" description="Aldehyde oxidase/xanthine dehydrogenase first molybdopterin binding" evidence="1">
    <location>
        <begin position="1"/>
        <end position="158"/>
    </location>
</feature>
<feature type="non-terminal residue" evidence="3">
    <location>
        <position position="482"/>
    </location>
</feature>
<dbReference type="InterPro" id="IPR037165">
    <property type="entry name" value="AldOxase/xan_DH_Mopterin-bd_sf"/>
</dbReference>
<dbReference type="InterPro" id="IPR016208">
    <property type="entry name" value="Ald_Oxase/xanthine_DH-like"/>
</dbReference>
<dbReference type="GO" id="GO:0005506">
    <property type="term" value="F:iron ion binding"/>
    <property type="evidence" value="ECO:0007669"/>
    <property type="project" value="InterPro"/>
</dbReference>
<dbReference type="InterPro" id="IPR008274">
    <property type="entry name" value="AldOxase/xan_DH_MoCoBD1"/>
</dbReference>
<dbReference type="GO" id="GO:0016491">
    <property type="term" value="F:oxidoreductase activity"/>
    <property type="evidence" value="ECO:0007669"/>
    <property type="project" value="InterPro"/>
</dbReference>
<dbReference type="Pfam" id="PF02738">
    <property type="entry name" value="MoCoBD_1"/>
    <property type="match status" value="1"/>
</dbReference>
<evidence type="ECO:0000259" key="1">
    <source>
        <dbReference type="Pfam" id="PF02738"/>
    </source>
</evidence>
<dbReference type="InterPro" id="IPR046867">
    <property type="entry name" value="AldOxase/xan_DH_MoCoBD2"/>
</dbReference>
<reference evidence="3" key="1">
    <citation type="journal article" date="2014" name="Front. Microbiol.">
        <title>High frequency of phylogenetically diverse reductive dehalogenase-homologous genes in deep subseafloor sedimentary metagenomes.</title>
        <authorList>
            <person name="Kawai M."/>
            <person name="Futagami T."/>
            <person name="Toyoda A."/>
            <person name="Takaki Y."/>
            <person name="Nishi S."/>
            <person name="Hori S."/>
            <person name="Arai W."/>
            <person name="Tsubouchi T."/>
            <person name="Morono Y."/>
            <person name="Uchiyama I."/>
            <person name="Ito T."/>
            <person name="Fujiyama A."/>
            <person name="Inagaki F."/>
            <person name="Takami H."/>
        </authorList>
    </citation>
    <scope>NUCLEOTIDE SEQUENCE</scope>
    <source>
        <strain evidence="3">Expedition CK06-06</strain>
    </source>
</reference>
<evidence type="ECO:0000313" key="3">
    <source>
        <dbReference type="EMBL" id="GAH31074.1"/>
    </source>
</evidence>
<organism evidence="3">
    <name type="scientific">marine sediment metagenome</name>
    <dbReference type="NCBI Taxonomy" id="412755"/>
    <lineage>
        <taxon>unclassified sequences</taxon>
        <taxon>metagenomes</taxon>
        <taxon>ecological metagenomes</taxon>
    </lineage>
</organism>
<gene>
    <name evidence="3" type="ORF">S03H2_03762</name>
</gene>